<proteinExistence type="predicted"/>
<dbReference type="GO" id="GO:0005634">
    <property type="term" value="C:nucleus"/>
    <property type="evidence" value="ECO:0007669"/>
    <property type="project" value="TreeGrafter"/>
</dbReference>
<protein>
    <submittedName>
        <fullName evidence="3">Mos1 transposase HTH domain-containing protein</fullName>
    </submittedName>
</protein>
<name>A0A914D7N1_9BILA</name>
<dbReference type="PANTHER" id="PTHR46060:SF2">
    <property type="entry name" value="HISTONE-LYSINE N-METHYLTRANSFERASE SETMAR"/>
    <property type="match status" value="1"/>
</dbReference>
<feature type="domain" description="Mos1 transposase HTH" evidence="1">
    <location>
        <begin position="1"/>
        <end position="43"/>
    </location>
</feature>
<dbReference type="GO" id="GO:0000793">
    <property type="term" value="C:condensed chromosome"/>
    <property type="evidence" value="ECO:0007669"/>
    <property type="project" value="TreeGrafter"/>
</dbReference>
<dbReference type="GO" id="GO:0035861">
    <property type="term" value="C:site of double-strand break"/>
    <property type="evidence" value="ECO:0007669"/>
    <property type="project" value="TreeGrafter"/>
</dbReference>
<dbReference type="InterPro" id="IPR041426">
    <property type="entry name" value="Mos1_HTH"/>
</dbReference>
<dbReference type="WBParaSite" id="ACRNAN_scaffold1988.g29294.t1">
    <property type="protein sequence ID" value="ACRNAN_scaffold1988.g29294.t1"/>
    <property type="gene ID" value="ACRNAN_scaffold1988.g29294"/>
</dbReference>
<dbReference type="GO" id="GO:0003697">
    <property type="term" value="F:single-stranded DNA binding"/>
    <property type="evidence" value="ECO:0007669"/>
    <property type="project" value="TreeGrafter"/>
</dbReference>
<sequence>MLNHFEKGWTAAQSFRDLTNTYGEGTIGESTVRTWFARFKSGDKDVEDKEGRGRPSELDDDALLEAVEQDESYTTRMLEEEFGVDHSTIVRHLLQLGKGEIFDDFYDMIDSVKGWIASKNRQFFIHGIDLLPEKWQGIVDADGDYVH</sequence>
<dbReference type="GO" id="GO:0044774">
    <property type="term" value="P:mitotic DNA integrity checkpoint signaling"/>
    <property type="evidence" value="ECO:0007669"/>
    <property type="project" value="TreeGrafter"/>
</dbReference>
<dbReference type="Proteomes" id="UP000887540">
    <property type="component" value="Unplaced"/>
</dbReference>
<dbReference type="GO" id="GO:0044547">
    <property type="term" value="F:DNA topoisomerase binding"/>
    <property type="evidence" value="ECO:0007669"/>
    <property type="project" value="TreeGrafter"/>
</dbReference>
<dbReference type="GO" id="GO:0000729">
    <property type="term" value="P:DNA double-strand break processing"/>
    <property type="evidence" value="ECO:0007669"/>
    <property type="project" value="TreeGrafter"/>
</dbReference>
<evidence type="ECO:0000313" key="3">
    <source>
        <dbReference type="WBParaSite" id="ACRNAN_scaffold1988.g29294.t1"/>
    </source>
</evidence>
<reference evidence="3" key="1">
    <citation type="submission" date="2022-11" db="UniProtKB">
        <authorList>
            <consortium name="WormBaseParasite"/>
        </authorList>
    </citation>
    <scope>IDENTIFICATION</scope>
</reference>
<organism evidence="2 3">
    <name type="scientific">Acrobeloides nanus</name>
    <dbReference type="NCBI Taxonomy" id="290746"/>
    <lineage>
        <taxon>Eukaryota</taxon>
        <taxon>Metazoa</taxon>
        <taxon>Ecdysozoa</taxon>
        <taxon>Nematoda</taxon>
        <taxon>Chromadorea</taxon>
        <taxon>Rhabditida</taxon>
        <taxon>Tylenchina</taxon>
        <taxon>Cephalobomorpha</taxon>
        <taxon>Cephaloboidea</taxon>
        <taxon>Cephalobidae</taxon>
        <taxon>Acrobeloides</taxon>
    </lineage>
</organism>
<keyword evidence="2" id="KW-1185">Reference proteome</keyword>
<evidence type="ECO:0000313" key="2">
    <source>
        <dbReference type="Proteomes" id="UP000887540"/>
    </source>
</evidence>
<dbReference type="GO" id="GO:0031297">
    <property type="term" value="P:replication fork processing"/>
    <property type="evidence" value="ECO:0007669"/>
    <property type="project" value="TreeGrafter"/>
</dbReference>
<dbReference type="GO" id="GO:0046975">
    <property type="term" value="F:histone H3K36 methyltransferase activity"/>
    <property type="evidence" value="ECO:0007669"/>
    <property type="project" value="TreeGrafter"/>
</dbReference>
<dbReference type="GO" id="GO:0000014">
    <property type="term" value="F:single-stranded DNA endodeoxyribonuclease activity"/>
    <property type="evidence" value="ECO:0007669"/>
    <property type="project" value="TreeGrafter"/>
</dbReference>
<dbReference type="GO" id="GO:0015074">
    <property type="term" value="P:DNA integration"/>
    <property type="evidence" value="ECO:0007669"/>
    <property type="project" value="TreeGrafter"/>
</dbReference>
<dbReference type="Gene3D" id="1.10.10.1450">
    <property type="match status" value="1"/>
</dbReference>
<dbReference type="InterPro" id="IPR052709">
    <property type="entry name" value="Transposase-MT_Hybrid"/>
</dbReference>
<dbReference type="GO" id="GO:0006303">
    <property type="term" value="P:double-strand break repair via nonhomologous end joining"/>
    <property type="evidence" value="ECO:0007669"/>
    <property type="project" value="TreeGrafter"/>
</dbReference>
<dbReference type="Gene3D" id="1.10.10.10">
    <property type="entry name" value="Winged helix-like DNA-binding domain superfamily/Winged helix DNA-binding domain"/>
    <property type="match status" value="1"/>
</dbReference>
<dbReference type="AlphaFoldDB" id="A0A914D7N1"/>
<dbReference type="GO" id="GO:0003690">
    <property type="term" value="F:double-stranded DNA binding"/>
    <property type="evidence" value="ECO:0007669"/>
    <property type="project" value="TreeGrafter"/>
</dbReference>
<evidence type="ECO:0000259" key="1">
    <source>
        <dbReference type="Pfam" id="PF17906"/>
    </source>
</evidence>
<dbReference type="Pfam" id="PF17906">
    <property type="entry name" value="HTH_48"/>
    <property type="match status" value="1"/>
</dbReference>
<dbReference type="GO" id="GO:0042800">
    <property type="term" value="F:histone H3K4 methyltransferase activity"/>
    <property type="evidence" value="ECO:0007669"/>
    <property type="project" value="TreeGrafter"/>
</dbReference>
<dbReference type="InterPro" id="IPR036388">
    <property type="entry name" value="WH-like_DNA-bd_sf"/>
</dbReference>
<dbReference type="PANTHER" id="PTHR46060">
    <property type="entry name" value="MARINER MOS1 TRANSPOSASE-LIKE PROTEIN"/>
    <property type="match status" value="1"/>
</dbReference>
<accession>A0A914D7N1</accession>